<evidence type="ECO:0000256" key="7">
    <source>
        <dbReference type="ARBA" id="ARBA00032345"/>
    </source>
</evidence>
<evidence type="ECO:0000259" key="9">
    <source>
        <dbReference type="PROSITE" id="PS51712"/>
    </source>
</evidence>
<dbReference type="NCBIfam" id="TIGR03594">
    <property type="entry name" value="GTPase_EngA"/>
    <property type="match status" value="1"/>
</dbReference>
<dbReference type="Pfam" id="PF01926">
    <property type="entry name" value="MMR_HSR1"/>
    <property type="match status" value="2"/>
</dbReference>
<feature type="domain" description="EngA-type G" evidence="9">
    <location>
        <begin position="4"/>
        <end position="167"/>
    </location>
</feature>
<evidence type="ECO:0000313" key="10">
    <source>
        <dbReference type="EMBL" id="SUK48048.1"/>
    </source>
</evidence>
<accession>A0A380DU95</accession>
<dbReference type="SUPFAM" id="SSF52540">
    <property type="entry name" value="P-loop containing nucleoside triphosphate hydrolases"/>
    <property type="match status" value="2"/>
</dbReference>
<dbReference type="AlphaFoldDB" id="A0A380DU95"/>
<evidence type="ECO:0000256" key="2">
    <source>
        <dbReference type="ARBA" id="ARBA00020953"/>
    </source>
</evidence>
<organism evidence="10 11">
    <name type="scientific">Staphylococcus aureus</name>
    <dbReference type="NCBI Taxonomy" id="1280"/>
    <lineage>
        <taxon>Bacteria</taxon>
        <taxon>Bacillati</taxon>
        <taxon>Bacillota</taxon>
        <taxon>Bacilli</taxon>
        <taxon>Bacillales</taxon>
        <taxon>Staphylococcaceae</taxon>
        <taxon>Staphylococcus</taxon>
    </lineage>
</organism>
<keyword evidence="5" id="KW-0547">Nucleotide-binding</keyword>
<dbReference type="InterPro" id="IPR031166">
    <property type="entry name" value="G_ENGA"/>
</dbReference>
<dbReference type="GO" id="GO:0005525">
    <property type="term" value="F:GTP binding"/>
    <property type="evidence" value="ECO:0007669"/>
    <property type="project" value="UniProtKB-KW"/>
</dbReference>
<evidence type="ECO:0000256" key="3">
    <source>
        <dbReference type="ARBA" id="ARBA00022517"/>
    </source>
</evidence>
<dbReference type="FunFam" id="3.40.50.300:FF:000040">
    <property type="entry name" value="GTPase Der"/>
    <property type="match status" value="1"/>
</dbReference>
<dbReference type="InterPro" id="IPR027417">
    <property type="entry name" value="P-loop_NTPase"/>
</dbReference>
<dbReference type="FunFam" id="3.40.50.300:FF:000057">
    <property type="entry name" value="GTPase Der"/>
    <property type="match status" value="1"/>
</dbReference>
<evidence type="ECO:0000256" key="4">
    <source>
        <dbReference type="ARBA" id="ARBA00022737"/>
    </source>
</evidence>
<reference evidence="10 11" key="1">
    <citation type="submission" date="2018-06" db="EMBL/GenBank/DDBJ databases">
        <authorList>
            <consortium name="Pathogen Informatics"/>
            <person name="Doyle S."/>
        </authorList>
    </citation>
    <scope>NUCLEOTIDE SEQUENCE [LARGE SCALE GENOMIC DNA]</scope>
    <source>
        <strain evidence="10 11">NCTC6133</strain>
    </source>
</reference>
<protein>
    <recommendedName>
        <fullName evidence="2">GTPase Der</fullName>
    </recommendedName>
    <alternativeName>
        <fullName evidence="7">GTP-binding protein EngA</fullName>
    </alternativeName>
</protein>
<dbReference type="GO" id="GO:0043022">
    <property type="term" value="F:ribosome binding"/>
    <property type="evidence" value="ECO:0007669"/>
    <property type="project" value="TreeGrafter"/>
</dbReference>
<sequence>MTKPIVAIVGRPNVGKSTIFNRIVGERVSIVEDTPGVTRDRIYSSGEWLTHDFNIIDTGGIEIGDAPFQTQIRAQAEIAIDEADVIIFMVNVREGLTQSDEMVAQILYKSKKPVVLAVNKVDNMEMRTDVYDFYSLGFGEPYPISGSHGLGLGDLLDAVVSHFGEEEEDPYDEDTIRLSIIGRPNVGKSSLVNAILGEDRVIVSNVAGTTRDAIDTEYSYDGQDYVLIDTAGMRKKGKVYESTEKYSVLRALKAIERSNVVLVVIDAEQGIIEQDKRVAGYAHEQGKAVVIVVNNGILWKR</sequence>
<keyword evidence="6" id="KW-0342">GTP-binding</keyword>
<dbReference type="EMBL" id="UHAP01000001">
    <property type="protein sequence ID" value="SUK48048.1"/>
    <property type="molecule type" value="Genomic_DNA"/>
</dbReference>
<name>A0A380DU95_STAAU</name>
<dbReference type="PANTHER" id="PTHR43834:SF6">
    <property type="entry name" value="GTPASE DER"/>
    <property type="match status" value="1"/>
</dbReference>
<gene>
    <name evidence="10" type="primary">engA_2</name>
    <name evidence="10" type="ORF">NCTC6133_01903</name>
</gene>
<evidence type="ECO:0000256" key="1">
    <source>
        <dbReference type="ARBA" id="ARBA00008279"/>
    </source>
</evidence>
<keyword evidence="4" id="KW-0677">Repeat</keyword>
<comment type="similarity">
    <text evidence="1 8">Belongs to the TRAFAC class TrmE-Era-EngA-EngB-Septin-like GTPase superfamily. EngA (Der) GTPase family.</text>
</comment>
<dbReference type="InterPro" id="IPR006073">
    <property type="entry name" value="GTP-bd"/>
</dbReference>
<dbReference type="GO" id="GO:0042254">
    <property type="term" value="P:ribosome biogenesis"/>
    <property type="evidence" value="ECO:0007669"/>
    <property type="project" value="UniProtKB-KW"/>
</dbReference>
<dbReference type="CDD" id="cd01894">
    <property type="entry name" value="EngA1"/>
    <property type="match status" value="1"/>
</dbReference>
<feature type="domain" description="EngA-type G" evidence="9">
    <location>
        <begin position="176"/>
        <end position="301"/>
    </location>
</feature>
<dbReference type="PROSITE" id="PS51712">
    <property type="entry name" value="G_ENGA"/>
    <property type="match status" value="2"/>
</dbReference>
<evidence type="ECO:0000256" key="8">
    <source>
        <dbReference type="PROSITE-ProRule" id="PRU01049"/>
    </source>
</evidence>
<evidence type="ECO:0000313" key="11">
    <source>
        <dbReference type="Proteomes" id="UP000255091"/>
    </source>
</evidence>
<proteinExistence type="inferred from homology"/>
<evidence type="ECO:0000256" key="6">
    <source>
        <dbReference type="ARBA" id="ARBA00023134"/>
    </source>
</evidence>
<dbReference type="InterPro" id="IPR016484">
    <property type="entry name" value="GTPase_Der"/>
</dbReference>
<dbReference type="InterPro" id="IPR005225">
    <property type="entry name" value="Small_GTP-bd"/>
</dbReference>
<evidence type="ECO:0000256" key="5">
    <source>
        <dbReference type="ARBA" id="ARBA00022741"/>
    </source>
</evidence>
<dbReference type="Gene3D" id="3.40.50.300">
    <property type="entry name" value="P-loop containing nucleotide triphosphate hydrolases"/>
    <property type="match status" value="2"/>
</dbReference>
<dbReference type="PANTHER" id="PTHR43834">
    <property type="entry name" value="GTPASE DER"/>
    <property type="match status" value="1"/>
</dbReference>
<dbReference type="CDD" id="cd01895">
    <property type="entry name" value="EngA2"/>
    <property type="match status" value="1"/>
</dbReference>
<dbReference type="Proteomes" id="UP000255091">
    <property type="component" value="Unassembled WGS sequence"/>
</dbReference>
<dbReference type="PRINTS" id="PR00326">
    <property type="entry name" value="GTP1OBG"/>
</dbReference>
<dbReference type="NCBIfam" id="TIGR00231">
    <property type="entry name" value="small_GTP"/>
    <property type="match status" value="2"/>
</dbReference>
<keyword evidence="3" id="KW-0690">Ribosome biogenesis</keyword>